<keyword evidence="3" id="KW-0378">Hydrolase</keyword>
<feature type="transmembrane region" description="Helical" evidence="1">
    <location>
        <begin position="66"/>
        <end position="85"/>
    </location>
</feature>
<feature type="transmembrane region" description="Helical" evidence="1">
    <location>
        <begin position="118"/>
        <end position="135"/>
    </location>
</feature>
<sequence length="277" mass="30240">MAILFLGYSLLILAAGLSPVRWLRYGLPVTLLLLLPLGGAGWSFCLLALSYVALTAWMKEQPGPAWLAWLRGLLWFGLSLGLMVHQLPGYQGLLLAQQAVVKTGSVAVNLYLNTDKVLVAWSLLCWCPLVAPSLAKPWRFSSWWALAVAPMGIALLTLLAMASGLVDWQPGLSPWFWLLAATNLLNTCMAEELLFRGLLLRWLQPRWGSALALLVSSILFGMAHLAGGWGYVGLATLAGGLYGLMLQLTGRLAPAVLCHWALNLTQLLLLTWPLSQR</sequence>
<keyword evidence="4" id="KW-1185">Reference proteome</keyword>
<dbReference type="AlphaFoldDB" id="K2J2X8"/>
<gene>
    <name evidence="3" type="ORF">B3C1_15192</name>
</gene>
<feature type="transmembrane region" description="Helical" evidence="1">
    <location>
        <begin position="175"/>
        <end position="195"/>
    </location>
</feature>
<accession>K2J2X8</accession>
<dbReference type="GO" id="GO:0004175">
    <property type="term" value="F:endopeptidase activity"/>
    <property type="evidence" value="ECO:0007669"/>
    <property type="project" value="UniProtKB-ARBA"/>
</dbReference>
<protein>
    <submittedName>
        <fullName evidence="3">CAAX amino terminal protease</fullName>
    </submittedName>
</protein>
<dbReference type="InterPro" id="IPR003675">
    <property type="entry name" value="Rce1/LyrA-like_dom"/>
</dbReference>
<dbReference type="Proteomes" id="UP000006755">
    <property type="component" value="Unassembled WGS sequence"/>
</dbReference>
<evidence type="ECO:0000313" key="4">
    <source>
        <dbReference type="Proteomes" id="UP000006755"/>
    </source>
</evidence>
<feature type="transmembrane region" description="Helical" evidence="1">
    <location>
        <begin position="142"/>
        <end position="163"/>
    </location>
</feature>
<feature type="transmembrane region" description="Helical" evidence="1">
    <location>
        <begin position="29"/>
        <end position="54"/>
    </location>
</feature>
<feature type="transmembrane region" description="Helical" evidence="1">
    <location>
        <begin position="252"/>
        <end position="272"/>
    </location>
</feature>
<evidence type="ECO:0000313" key="3">
    <source>
        <dbReference type="EMBL" id="EKE69468.1"/>
    </source>
</evidence>
<dbReference type="Pfam" id="PF02517">
    <property type="entry name" value="Rce1-like"/>
    <property type="match status" value="1"/>
</dbReference>
<dbReference type="GO" id="GO:0080120">
    <property type="term" value="P:CAAX-box protein maturation"/>
    <property type="evidence" value="ECO:0007669"/>
    <property type="project" value="UniProtKB-ARBA"/>
</dbReference>
<dbReference type="GO" id="GO:0006508">
    <property type="term" value="P:proteolysis"/>
    <property type="evidence" value="ECO:0007669"/>
    <property type="project" value="UniProtKB-KW"/>
</dbReference>
<organism evidence="3 4">
    <name type="scientific">Gallaecimonas xiamenensis 3-C-1</name>
    <dbReference type="NCBI Taxonomy" id="745411"/>
    <lineage>
        <taxon>Bacteria</taxon>
        <taxon>Pseudomonadati</taxon>
        <taxon>Pseudomonadota</taxon>
        <taxon>Gammaproteobacteria</taxon>
        <taxon>Enterobacterales</taxon>
        <taxon>Gallaecimonadaceae</taxon>
        <taxon>Gallaecimonas</taxon>
    </lineage>
</organism>
<keyword evidence="3" id="KW-0645">Protease</keyword>
<evidence type="ECO:0000256" key="1">
    <source>
        <dbReference type="SAM" id="Phobius"/>
    </source>
</evidence>
<dbReference type="PANTHER" id="PTHR36435:SF1">
    <property type="entry name" value="CAAX AMINO TERMINAL PROTEASE FAMILY PROTEIN"/>
    <property type="match status" value="1"/>
</dbReference>
<keyword evidence="1" id="KW-0472">Membrane</keyword>
<keyword evidence="1" id="KW-0812">Transmembrane</keyword>
<dbReference type="EMBL" id="AMRI01000024">
    <property type="protein sequence ID" value="EKE69468.1"/>
    <property type="molecule type" value="Genomic_DNA"/>
</dbReference>
<feature type="transmembrane region" description="Helical" evidence="1">
    <location>
        <begin position="207"/>
        <end position="232"/>
    </location>
</feature>
<dbReference type="eggNOG" id="COG1266">
    <property type="taxonomic scope" value="Bacteria"/>
</dbReference>
<proteinExistence type="predicted"/>
<name>K2J2X8_9GAMM</name>
<evidence type="ECO:0000259" key="2">
    <source>
        <dbReference type="Pfam" id="PF02517"/>
    </source>
</evidence>
<reference evidence="3 4" key="1">
    <citation type="journal article" date="2012" name="J. Bacteriol.">
        <title>Genome Sequence of Gallaecimonas xiamenensis Type Strain 3-C-1.</title>
        <authorList>
            <person name="Lai Q."/>
            <person name="Wang L."/>
            <person name="Wang W."/>
            <person name="Shao Z."/>
        </authorList>
    </citation>
    <scope>NUCLEOTIDE SEQUENCE [LARGE SCALE GENOMIC DNA]</scope>
    <source>
        <strain evidence="3 4">3-C-1</strain>
    </source>
</reference>
<dbReference type="InterPro" id="IPR052710">
    <property type="entry name" value="CAAX_protease"/>
</dbReference>
<feature type="domain" description="CAAX prenyl protease 2/Lysostaphin resistance protein A-like" evidence="2">
    <location>
        <begin position="174"/>
        <end position="264"/>
    </location>
</feature>
<comment type="caution">
    <text evidence="3">The sequence shown here is derived from an EMBL/GenBank/DDBJ whole genome shotgun (WGS) entry which is preliminary data.</text>
</comment>
<keyword evidence="1" id="KW-1133">Transmembrane helix</keyword>
<dbReference type="PANTHER" id="PTHR36435">
    <property type="entry name" value="SLR1288 PROTEIN"/>
    <property type="match status" value="1"/>
</dbReference>
<dbReference type="STRING" id="745411.B3C1_15192"/>